<dbReference type="CDD" id="cd07043">
    <property type="entry name" value="STAS_anti-anti-sigma_factors"/>
    <property type="match status" value="1"/>
</dbReference>
<dbReference type="Pfam" id="PF13466">
    <property type="entry name" value="STAS_2"/>
    <property type="match status" value="1"/>
</dbReference>
<evidence type="ECO:0000313" key="2">
    <source>
        <dbReference type="EMBL" id="AIT06351.1"/>
    </source>
</evidence>
<dbReference type="HOGENOM" id="CLU_172500_0_0_5"/>
<accession>A0A097EFN9</accession>
<reference evidence="2 3" key="1">
    <citation type="submission" date="2014-09" db="EMBL/GenBank/DDBJ databases">
        <title>Using Illumina technology Improving SMRT sequencing Genome Assembly by RASTools.</title>
        <authorList>
            <person name="Zhou Y."/>
            <person name="Ma T."/>
            <person name="Liu T."/>
        </authorList>
    </citation>
    <scope>NUCLEOTIDE SEQUENCE [LARGE SCALE GENOMIC DNA]</scope>
    <source>
        <strain evidence="2 3">ATCC 55669</strain>
    </source>
</reference>
<dbReference type="InterPro" id="IPR036513">
    <property type="entry name" value="STAS_dom_sf"/>
</dbReference>
<dbReference type="AlphaFoldDB" id="A0A097EFN9"/>
<dbReference type="PANTHER" id="PTHR35849:SF2">
    <property type="entry name" value="BLR2341 PROTEIN"/>
    <property type="match status" value="1"/>
</dbReference>
<sequence>MSSPATSLLPETLDTSAAGPLRIALLDRIDRGEPVRLDGSEVTRAGLACLQVLASARATAAEQDVDFRLDQPSEALARMIALAGLDAALGLPGDDDRDLAA</sequence>
<dbReference type="EMBL" id="CP009571">
    <property type="protein sequence ID" value="AIT06351.1"/>
    <property type="molecule type" value="Genomic_DNA"/>
</dbReference>
<dbReference type="eggNOG" id="ENOG5030Z9S">
    <property type="taxonomic scope" value="Bacteria"/>
</dbReference>
<dbReference type="Gene3D" id="3.30.750.24">
    <property type="entry name" value="STAS domain"/>
    <property type="match status" value="1"/>
</dbReference>
<evidence type="ECO:0000313" key="3">
    <source>
        <dbReference type="Proteomes" id="UP000033200"/>
    </source>
</evidence>
<protein>
    <recommendedName>
        <fullName evidence="1">MlaB-like STAS domain-containing protein</fullName>
    </recommendedName>
</protein>
<name>A0A097EFN9_9SPHN</name>
<dbReference type="PANTHER" id="PTHR35849">
    <property type="entry name" value="BLR2341 PROTEIN"/>
    <property type="match status" value="1"/>
</dbReference>
<dbReference type="STRING" id="1549858.MC45_08115"/>
<dbReference type="InterPro" id="IPR052746">
    <property type="entry name" value="MlaB_ABC_Transporter"/>
</dbReference>
<dbReference type="KEGG" id="stax:MC45_08115"/>
<dbReference type="SUPFAM" id="SSF52091">
    <property type="entry name" value="SpoIIaa-like"/>
    <property type="match status" value="1"/>
</dbReference>
<organism evidence="2 3">
    <name type="scientific">Sphingomonas taxi</name>
    <dbReference type="NCBI Taxonomy" id="1549858"/>
    <lineage>
        <taxon>Bacteria</taxon>
        <taxon>Pseudomonadati</taxon>
        <taxon>Pseudomonadota</taxon>
        <taxon>Alphaproteobacteria</taxon>
        <taxon>Sphingomonadales</taxon>
        <taxon>Sphingomonadaceae</taxon>
        <taxon>Sphingomonas</taxon>
    </lineage>
</organism>
<keyword evidence="3" id="KW-1185">Reference proteome</keyword>
<proteinExistence type="predicted"/>
<dbReference type="RefSeq" id="WP_038661682.1">
    <property type="nucleotide sequence ID" value="NZ_CP009571.1"/>
</dbReference>
<gene>
    <name evidence="2" type="ORF">MC45_08115</name>
</gene>
<dbReference type="InterPro" id="IPR058548">
    <property type="entry name" value="MlaB-like_STAS"/>
</dbReference>
<dbReference type="Proteomes" id="UP000033200">
    <property type="component" value="Chromosome"/>
</dbReference>
<feature type="domain" description="MlaB-like STAS" evidence="1">
    <location>
        <begin position="9"/>
        <end position="86"/>
    </location>
</feature>
<evidence type="ECO:0000259" key="1">
    <source>
        <dbReference type="Pfam" id="PF13466"/>
    </source>
</evidence>